<proteinExistence type="predicted"/>
<dbReference type="EMBL" id="JAHFZB010000021">
    <property type="protein sequence ID" value="KAK6477376.1"/>
    <property type="molecule type" value="Genomic_DNA"/>
</dbReference>
<protein>
    <submittedName>
        <fullName evidence="4">C-type lectin domain family 4 member F-like</fullName>
    </submittedName>
</protein>
<comment type="caution">
    <text evidence="4">The sequence shown here is derived from an EMBL/GenBank/DDBJ whole genome shotgun (WGS) entry which is preliminary data.</text>
</comment>
<evidence type="ECO:0000256" key="2">
    <source>
        <dbReference type="SAM" id="MobiDB-lite"/>
    </source>
</evidence>
<organism evidence="4 5">
    <name type="scientific">Huso huso</name>
    <name type="common">Beluga</name>
    <name type="synonym">Acipenser huso</name>
    <dbReference type="NCBI Taxonomy" id="61971"/>
    <lineage>
        <taxon>Eukaryota</taxon>
        <taxon>Metazoa</taxon>
        <taxon>Chordata</taxon>
        <taxon>Craniata</taxon>
        <taxon>Vertebrata</taxon>
        <taxon>Euteleostomi</taxon>
        <taxon>Actinopterygii</taxon>
        <taxon>Chondrostei</taxon>
        <taxon>Acipenseriformes</taxon>
        <taxon>Acipenseridae</taxon>
        <taxon>Huso</taxon>
    </lineage>
</organism>
<gene>
    <name evidence="4" type="ORF">HHUSO_G22303</name>
</gene>
<reference evidence="4 5" key="1">
    <citation type="submission" date="2021-05" db="EMBL/GenBank/DDBJ databases">
        <authorList>
            <person name="Zahm M."/>
            <person name="Klopp C."/>
            <person name="Cabau C."/>
            <person name="Kuhl H."/>
            <person name="Suciu R."/>
            <person name="Ciorpac M."/>
            <person name="Holostenco D."/>
            <person name="Gessner J."/>
            <person name="Wuertz S."/>
            <person name="Hohne C."/>
            <person name="Stock M."/>
            <person name="Gislard M."/>
            <person name="Lluch J."/>
            <person name="Milhes M."/>
            <person name="Lampietro C."/>
            <person name="Lopez Roques C."/>
            <person name="Donnadieu C."/>
            <person name="Du K."/>
            <person name="Schartl M."/>
            <person name="Guiguen Y."/>
        </authorList>
    </citation>
    <scope>NUCLEOTIDE SEQUENCE [LARGE SCALE GENOMIC DNA]</scope>
    <source>
        <strain evidence="4">Hh-F2</strain>
        <tissue evidence="4">Blood</tissue>
    </source>
</reference>
<accession>A0ABR0YY92</accession>
<name>A0ABR0YY92_HUSHU</name>
<keyword evidence="5" id="KW-1185">Reference proteome</keyword>
<feature type="region of interest" description="Disordered" evidence="2">
    <location>
        <begin position="18"/>
        <end position="37"/>
    </location>
</feature>
<evidence type="ECO:0000313" key="5">
    <source>
        <dbReference type="Proteomes" id="UP001369086"/>
    </source>
</evidence>
<evidence type="ECO:0000256" key="1">
    <source>
        <dbReference type="SAM" id="Coils"/>
    </source>
</evidence>
<feature type="coiled-coil region" evidence="1">
    <location>
        <begin position="96"/>
        <end position="144"/>
    </location>
</feature>
<keyword evidence="3" id="KW-1133">Transmembrane helix</keyword>
<keyword evidence="1" id="KW-0175">Coiled coil</keyword>
<feature type="transmembrane region" description="Helical" evidence="3">
    <location>
        <begin position="53"/>
        <end position="75"/>
    </location>
</feature>
<keyword evidence="3" id="KW-0812">Transmembrane</keyword>
<sequence length="168" mass="18880">MEMDSIYNVLQNPSEDVYSTVNQPQGKRAGAQQGDPTLPVSAAGKASSYRRPALVLLILCCLLLAAIISLAVYHLKSPKEDQEKYIVQLRNVSLFYGQLETNNHNLTSQYSRLNETHSELQSNCSRLNTSLSECKQENEKLSLKSSILHKYCPLPLNGELFLCSLHFY</sequence>
<evidence type="ECO:0000313" key="4">
    <source>
        <dbReference type="EMBL" id="KAK6477376.1"/>
    </source>
</evidence>
<keyword evidence="3" id="KW-0472">Membrane</keyword>
<evidence type="ECO:0000256" key="3">
    <source>
        <dbReference type="SAM" id="Phobius"/>
    </source>
</evidence>
<dbReference type="Proteomes" id="UP001369086">
    <property type="component" value="Unassembled WGS sequence"/>
</dbReference>